<name>A0ABY4ZPX5_9CAUL</name>
<evidence type="ECO:0000313" key="3">
    <source>
        <dbReference type="Proteomes" id="UP001057520"/>
    </source>
</evidence>
<feature type="signal peptide" evidence="1">
    <location>
        <begin position="1"/>
        <end position="24"/>
    </location>
</feature>
<accession>A0ABY4ZPX5</accession>
<evidence type="ECO:0000256" key="1">
    <source>
        <dbReference type="SAM" id="SignalP"/>
    </source>
</evidence>
<keyword evidence="3" id="KW-1185">Reference proteome</keyword>
<dbReference type="Proteomes" id="UP001057520">
    <property type="component" value="Chromosome"/>
</dbReference>
<dbReference type="EMBL" id="CP096040">
    <property type="protein sequence ID" value="USQ94756.1"/>
    <property type="molecule type" value="Genomic_DNA"/>
</dbReference>
<feature type="chain" id="PRO_5047390350" evidence="1">
    <location>
        <begin position="25"/>
        <end position="130"/>
    </location>
</feature>
<proteinExistence type="predicted"/>
<reference evidence="2 3" key="1">
    <citation type="submission" date="2022-04" db="EMBL/GenBank/DDBJ databases">
        <title>Genome sequence of soybean root-associated Caulobacter segnis RL271.</title>
        <authorList>
            <person name="Longley R."/>
            <person name="Bonito G."/>
            <person name="Trigodet F."/>
            <person name="Crosson S."/>
            <person name="Fiebig A."/>
        </authorList>
    </citation>
    <scope>NUCLEOTIDE SEQUENCE [LARGE SCALE GENOMIC DNA]</scope>
    <source>
        <strain evidence="2 3">RL271</strain>
    </source>
</reference>
<organism evidence="2 3">
    <name type="scientific">Caulobacter segnis</name>
    <dbReference type="NCBI Taxonomy" id="88688"/>
    <lineage>
        <taxon>Bacteria</taxon>
        <taxon>Pseudomonadati</taxon>
        <taxon>Pseudomonadota</taxon>
        <taxon>Alphaproteobacteria</taxon>
        <taxon>Caulobacterales</taxon>
        <taxon>Caulobacteraceae</taxon>
        <taxon>Caulobacter</taxon>
    </lineage>
</organism>
<keyword evidence="1" id="KW-0732">Signal</keyword>
<gene>
    <name evidence="2" type="ORF">MZV50_19590</name>
</gene>
<evidence type="ECO:0000313" key="2">
    <source>
        <dbReference type="EMBL" id="USQ94756.1"/>
    </source>
</evidence>
<sequence>MKRMMTRVLMAATLCAAPLGMAQAQVQAQQAAPAQPYYTLDTKIADIFADPNARDVFGAFFRKRGEAAGQPEASPEEQANIAQVIKNFTPRQLATFPQANLDEEGLKTLGEALAKVPAPAATATPAPAAN</sequence>
<protein>
    <submittedName>
        <fullName evidence="2">Uncharacterized protein</fullName>
    </submittedName>
</protein>